<organism evidence="5 6">
    <name type="scientific">Flavivirga aquimarina</name>
    <dbReference type="NCBI Taxonomy" id="2027862"/>
    <lineage>
        <taxon>Bacteria</taxon>
        <taxon>Pseudomonadati</taxon>
        <taxon>Bacteroidota</taxon>
        <taxon>Flavobacteriia</taxon>
        <taxon>Flavobacteriales</taxon>
        <taxon>Flavobacteriaceae</taxon>
        <taxon>Flavivirga</taxon>
    </lineage>
</organism>
<dbReference type="Gene3D" id="2.60.120.10">
    <property type="entry name" value="Jelly Rolls"/>
    <property type="match status" value="1"/>
</dbReference>
<dbReference type="PANTHER" id="PTHR43280:SF27">
    <property type="entry name" value="TRANSCRIPTIONAL REGULATOR MTLR"/>
    <property type="match status" value="1"/>
</dbReference>
<dbReference type="InterPro" id="IPR018060">
    <property type="entry name" value="HTH_AraC"/>
</dbReference>
<dbReference type="SUPFAM" id="SSF51182">
    <property type="entry name" value="RmlC-like cupins"/>
    <property type="match status" value="1"/>
</dbReference>
<protein>
    <submittedName>
        <fullName evidence="5">AraC family transcriptional regulator</fullName>
    </submittedName>
</protein>
<keyword evidence="6" id="KW-1185">Reference proteome</keyword>
<dbReference type="PANTHER" id="PTHR43280">
    <property type="entry name" value="ARAC-FAMILY TRANSCRIPTIONAL REGULATOR"/>
    <property type="match status" value="1"/>
</dbReference>
<comment type="caution">
    <text evidence="5">The sequence shown here is derived from an EMBL/GenBank/DDBJ whole genome shotgun (WGS) entry which is preliminary data.</text>
</comment>
<dbReference type="SMART" id="SM00342">
    <property type="entry name" value="HTH_ARAC"/>
    <property type="match status" value="1"/>
</dbReference>
<reference evidence="5" key="1">
    <citation type="submission" date="2023-07" db="EMBL/GenBank/DDBJ databases">
        <title>Two novel species in the genus Flavivirga.</title>
        <authorList>
            <person name="Kwon K."/>
        </authorList>
    </citation>
    <scope>NUCLEOTIDE SEQUENCE</scope>
    <source>
        <strain evidence="5">KCTC 52353</strain>
    </source>
</reference>
<proteinExistence type="predicted"/>
<sequence>MNVQQYNISLPQLSMPKVETWAMDSFYEPIHSHSEFQITLIQKGRGSLFVSDNVVDFKEGDLYFFGSNLPHALKVSDINKKGETLQHCKAINLFFDQNKIKESLRSLPEASRINRLIDYSNYGIKISKKDAKHLTGYVKKLAKMKGLEKFLFFLKFLNAVSKNEKTAVLSLKAIPKPMVGEGDPKVRKIYDFIKANYKEEITLKAISNTANMSPTGFCRFFKAKSGKTFSQYLTEVRIGNACELLHNNDHNIFDCCYGSGFNNLSNFHKHFKKHTGMSPHEYRHKINNKIEIC</sequence>
<feature type="domain" description="HTH araC/xylS-type" evidence="4">
    <location>
        <begin position="187"/>
        <end position="285"/>
    </location>
</feature>
<evidence type="ECO:0000313" key="6">
    <source>
        <dbReference type="Proteomes" id="UP001176883"/>
    </source>
</evidence>
<evidence type="ECO:0000256" key="1">
    <source>
        <dbReference type="ARBA" id="ARBA00023015"/>
    </source>
</evidence>
<dbReference type="Gene3D" id="1.10.10.60">
    <property type="entry name" value="Homeodomain-like"/>
    <property type="match status" value="2"/>
</dbReference>
<gene>
    <name evidence="5" type="ORF">Q4Q35_02785</name>
</gene>
<dbReference type="InterPro" id="IPR009057">
    <property type="entry name" value="Homeodomain-like_sf"/>
</dbReference>
<keyword evidence="1" id="KW-0805">Transcription regulation</keyword>
<dbReference type="InterPro" id="IPR014710">
    <property type="entry name" value="RmlC-like_jellyroll"/>
</dbReference>
<dbReference type="RefSeq" id="WP_303276404.1">
    <property type="nucleotide sequence ID" value="NZ_JAUOEK010000045.1"/>
</dbReference>
<dbReference type="InterPro" id="IPR003313">
    <property type="entry name" value="AraC-bd"/>
</dbReference>
<evidence type="ECO:0000256" key="3">
    <source>
        <dbReference type="ARBA" id="ARBA00023163"/>
    </source>
</evidence>
<evidence type="ECO:0000259" key="4">
    <source>
        <dbReference type="PROSITE" id="PS01124"/>
    </source>
</evidence>
<name>A0ABT8W6M4_9FLAO</name>
<dbReference type="InterPro" id="IPR011051">
    <property type="entry name" value="RmlC_Cupin_sf"/>
</dbReference>
<accession>A0ABT8W6M4</accession>
<keyword evidence="3" id="KW-0804">Transcription</keyword>
<dbReference type="Pfam" id="PF12833">
    <property type="entry name" value="HTH_18"/>
    <property type="match status" value="1"/>
</dbReference>
<dbReference type="PROSITE" id="PS01124">
    <property type="entry name" value="HTH_ARAC_FAMILY_2"/>
    <property type="match status" value="1"/>
</dbReference>
<dbReference type="Pfam" id="PF02311">
    <property type="entry name" value="AraC_binding"/>
    <property type="match status" value="1"/>
</dbReference>
<keyword evidence="2" id="KW-0238">DNA-binding</keyword>
<dbReference type="EMBL" id="JAUOEK010000045">
    <property type="protein sequence ID" value="MDO5968724.1"/>
    <property type="molecule type" value="Genomic_DNA"/>
</dbReference>
<dbReference type="Proteomes" id="UP001176883">
    <property type="component" value="Unassembled WGS sequence"/>
</dbReference>
<evidence type="ECO:0000313" key="5">
    <source>
        <dbReference type="EMBL" id="MDO5968724.1"/>
    </source>
</evidence>
<evidence type="ECO:0000256" key="2">
    <source>
        <dbReference type="ARBA" id="ARBA00023125"/>
    </source>
</evidence>
<dbReference type="SUPFAM" id="SSF46689">
    <property type="entry name" value="Homeodomain-like"/>
    <property type="match status" value="2"/>
</dbReference>